<evidence type="ECO:0000313" key="4">
    <source>
        <dbReference type="EMBL" id="QTA86278.1"/>
    </source>
</evidence>
<evidence type="ECO:0000313" key="5">
    <source>
        <dbReference type="Proteomes" id="UP000663722"/>
    </source>
</evidence>
<protein>
    <submittedName>
        <fullName evidence="4">Pyridoxal-phosphate dependent enzyme domain-containing protein</fullName>
    </submittedName>
</protein>
<gene>
    <name evidence="4" type="ORF">dnm_022990</name>
</gene>
<name>A0A975GMX3_9BACT</name>
<sequence>MFEKISATGNTIRAFQKGTNPGYKEEYGLDEMVAAGKESGSRLEHIFDGIYNGKIYEEYNSIWQDFDLLPLQDRNNIVSLGEGASELIEFEELSSVINGAKLYLLMDSEKNPTGTFKDREASLIISRCQELGLNNLVFYSTGNTGRAYTNYAAQLGLTTYFFMPGTCHYKNTRHIRKNRNNYIIYVDDHYPKISPYAKQFAKVNGLTSLAPLHDRTEAYATVAYEQFRKLPKCDFFLQTIASGMGPIGFLRGHKNLVKFGLERQEDIPRIICIQASEMSVMSRAYNSGRTILTQNDLPKTFTDDLFEPTLNSTNPVNNYPDLYNCLQESDGLITHVDPDYVKEKSQPLLDAFKNRKLGLRTDLELSNLIGFAGLVSLAEKGHFQPNQTIMMLSCGKGKDKSTELYEPDAWVNPERDDPLVLKQKLDSL</sequence>
<dbReference type="SUPFAM" id="SSF53686">
    <property type="entry name" value="Tryptophan synthase beta subunit-like PLP-dependent enzymes"/>
    <property type="match status" value="1"/>
</dbReference>
<dbReference type="InterPro" id="IPR036052">
    <property type="entry name" value="TrpB-like_PALP_sf"/>
</dbReference>
<organism evidence="4 5">
    <name type="scientific">Desulfonema magnum</name>
    <dbReference type="NCBI Taxonomy" id="45655"/>
    <lineage>
        <taxon>Bacteria</taxon>
        <taxon>Pseudomonadati</taxon>
        <taxon>Thermodesulfobacteriota</taxon>
        <taxon>Desulfobacteria</taxon>
        <taxon>Desulfobacterales</taxon>
        <taxon>Desulfococcaceae</taxon>
        <taxon>Desulfonema</taxon>
    </lineage>
</organism>
<reference evidence="4" key="1">
    <citation type="journal article" date="2021" name="Microb. Physiol.">
        <title>Proteogenomic Insights into the Physiology of Marine, Sulfate-Reducing, Filamentous Desulfonema limicola and Desulfonema magnum.</title>
        <authorList>
            <person name="Schnaars V."/>
            <person name="Wohlbrand L."/>
            <person name="Scheve S."/>
            <person name="Hinrichs C."/>
            <person name="Reinhardt R."/>
            <person name="Rabus R."/>
        </authorList>
    </citation>
    <scope>NUCLEOTIDE SEQUENCE</scope>
    <source>
        <strain evidence="4">4be13</strain>
    </source>
</reference>
<dbReference type="AlphaFoldDB" id="A0A975GMX3"/>
<comment type="cofactor">
    <cofactor evidence="1">
        <name>pyridoxal 5'-phosphate</name>
        <dbReference type="ChEBI" id="CHEBI:597326"/>
    </cofactor>
</comment>
<dbReference type="Gene3D" id="3.40.50.1100">
    <property type="match status" value="2"/>
</dbReference>
<feature type="domain" description="Tryptophan synthase beta chain-like PALP" evidence="3">
    <location>
        <begin position="78"/>
        <end position="395"/>
    </location>
</feature>
<evidence type="ECO:0000256" key="2">
    <source>
        <dbReference type="ARBA" id="ARBA00022898"/>
    </source>
</evidence>
<proteinExistence type="predicted"/>
<dbReference type="KEGG" id="dmm:dnm_022990"/>
<keyword evidence="5" id="KW-1185">Reference proteome</keyword>
<dbReference type="RefSeq" id="WP_207681979.1">
    <property type="nucleotide sequence ID" value="NZ_CP061800.1"/>
</dbReference>
<dbReference type="InterPro" id="IPR001926">
    <property type="entry name" value="TrpB-like_PALP"/>
</dbReference>
<dbReference type="Pfam" id="PF00291">
    <property type="entry name" value="PALP"/>
    <property type="match status" value="1"/>
</dbReference>
<keyword evidence="2" id="KW-0663">Pyridoxal phosphate</keyword>
<evidence type="ECO:0000256" key="1">
    <source>
        <dbReference type="ARBA" id="ARBA00001933"/>
    </source>
</evidence>
<dbReference type="Proteomes" id="UP000663722">
    <property type="component" value="Chromosome"/>
</dbReference>
<accession>A0A975GMX3</accession>
<evidence type="ECO:0000259" key="3">
    <source>
        <dbReference type="Pfam" id="PF00291"/>
    </source>
</evidence>
<dbReference type="EMBL" id="CP061800">
    <property type="protein sequence ID" value="QTA86278.1"/>
    <property type="molecule type" value="Genomic_DNA"/>
</dbReference>